<dbReference type="GO" id="GO:0032259">
    <property type="term" value="P:methylation"/>
    <property type="evidence" value="ECO:0007669"/>
    <property type="project" value="UniProtKB-KW"/>
</dbReference>
<reference evidence="2 3" key="1">
    <citation type="journal article" date="2018" name="J. Microbiol.">
        <title>Bacillus spongiae sp. nov., isolated from sponge of Jeju Island.</title>
        <authorList>
            <person name="Lee G.E."/>
            <person name="Im W.T."/>
            <person name="Park J.S."/>
        </authorList>
    </citation>
    <scope>NUCLEOTIDE SEQUENCE [LARGE SCALE GENOMIC DNA]</scope>
    <source>
        <strain evidence="2 3">135PIL107-10</strain>
    </source>
</reference>
<dbReference type="EMBL" id="JBBAXC010000009">
    <property type="protein sequence ID" value="MEI5907893.1"/>
    <property type="molecule type" value="Genomic_DNA"/>
</dbReference>
<dbReference type="Proteomes" id="UP001312865">
    <property type="component" value="Unassembled WGS sequence"/>
</dbReference>
<dbReference type="PANTHER" id="PTHR43460">
    <property type="entry name" value="METHYLTRANSFERASE"/>
    <property type="match status" value="1"/>
</dbReference>
<gene>
    <name evidence="2" type="ORF">WAK64_12590</name>
</gene>
<dbReference type="Gene3D" id="3.40.50.150">
    <property type="entry name" value="Vaccinia Virus protein VP39"/>
    <property type="match status" value="1"/>
</dbReference>
<evidence type="ECO:0000259" key="1">
    <source>
        <dbReference type="Pfam" id="PF13847"/>
    </source>
</evidence>
<evidence type="ECO:0000313" key="3">
    <source>
        <dbReference type="Proteomes" id="UP001312865"/>
    </source>
</evidence>
<dbReference type="InterPro" id="IPR029063">
    <property type="entry name" value="SAM-dependent_MTases_sf"/>
</dbReference>
<keyword evidence="2" id="KW-0808">Transferase</keyword>
<dbReference type="SUPFAM" id="SSF53335">
    <property type="entry name" value="S-adenosyl-L-methionine-dependent methyltransferases"/>
    <property type="match status" value="1"/>
</dbReference>
<comment type="caution">
    <text evidence="2">The sequence shown here is derived from an EMBL/GenBank/DDBJ whole genome shotgun (WGS) entry which is preliminary data.</text>
</comment>
<evidence type="ECO:0000313" key="2">
    <source>
        <dbReference type="EMBL" id="MEI5907893.1"/>
    </source>
</evidence>
<feature type="domain" description="Methyltransferase" evidence="1">
    <location>
        <begin position="47"/>
        <end position="176"/>
    </location>
</feature>
<dbReference type="InterPro" id="IPR052939">
    <property type="entry name" value="23S_rRNA_MeTrnsfrase_RlmA"/>
</dbReference>
<dbReference type="PANTHER" id="PTHR43460:SF1">
    <property type="entry name" value="METHYLTRANSFERASE TYPE 11 DOMAIN-CONTAINING PROTEIN"/>
    <property type="match status" value="1"/>
</dbReference>
<name>A0ABU8HES2_9BACI</name>
<organism evidence="2 3">
    <name type="scientific">Bacillus spongiae</name>
    <dbReference type="NCBI Taxonomy" id="2683610"/>
    <lineage>
        <taxon>Bacteria</taxon>
        <taxon>Bacillati</taxon>
        <taxon>Bacillota</taxon>
        <taxon>Bacilli</taxon>
        <taxon>Bacillales</taxon>
        <taxon>Bacillaceae</taxon>
        <taxon>Bacillus</taxon>
    </lineage>
</organism>
<dbReference type="CDD" id="cd02440">
    <property type="entry name" value="AdoMet_MTases"/>
    <property type="match status" value="1"/>
</dbReference>
<dbReference type="InterPro" id="IPR025714">
    <property type="entry name" value="Methyltranfer_dom"/>
</dbReference>
<dbReference type="EC" id="2.1.1.-" evidence="2"/>
<accession>A0ABU8HES2</accession>
<protein>
    <submittedName>
        <fullName evidence="2">Class I SAM-dependent methyltransferase</fullName>
        <ecNumber evidence="2">2.1.1.-</ecNumber>
    </submittedName>
</protein>
<dbReference type="Pfam" id="PF13847">
    <property type="entry name" value="Methyltransf_31"/>
    <property type="match status" value="1"/>
</dbReference>
<keyword evidence="2" id="KW-0489">Methyltransferase</keyword>
<sequence length="249" mass="28490">MNEMEYKEFYDKVGKINGWNFSKLKCTSEGVKWDFYEQVLNQCKHSDVLLDIGTGGGENVINIASSLNFLVGVDISSGMIETAQTNLKKSDVSNVRFCQVSSADLQFPDEFFDIVSCCHAPFDSKEVSKVLKKGGTFLTQQVSEEDKLNLKQAFGRGQSLKEKDGMLKAQYMKELQEAGFSDVKAYDYNANNYYHRTEDLLFLLMHTPIIPNFGKRHHDMEIVKKFIEENRTKKGIRTNSKRFMIIAKK</sequence>
<dbReference type="GO" id="GO:0008168">
    <property type="term" value="F:methyltransferase activity"/>
    <property type="evidence" value="ECO:0007669"/>
    <property type="project" value="UniProtKB-KW"/>
</dbReference>
<dbReference type="RefSeq" id="WP_336587326.1">
    <property type="nucleotide sequence ID" value="NZ_JBBAXC010000009.1"/>
</dbReference>
<keyword evidence="3" id="KW-1185">Reference proteome</keyword>
<proteinExistence type="predicted"/>